<keyword evidence="8" id="KW-0949">S-adenosyl-L-methionine</keyword>
<dbReference type="GO" id="GO:0004719">
    <property type="term" value="F:protein-L-isoaspartate (D-aspartate) O-methyltransferase activity"/>
    <property type="evidence" value="ECO:0007669"/>
    <property type="project" value="UniProtKB-EC"/>
</dbReference>
<dbReference type="Gene3D" id="3.40.50.150">
    <property type="entry name" value="Vaccinia Virus protein VP39"/>
    <property type="match status" value="1"/>
</dbReference>
<keyword evidence="5" id="KW-0963">Cytoplasm</keyword>
<dbReference type="CDD" id="cd02440">
    <property type="entry name" value="AdoMet_MTases"/>
    <property type="match status" value="1"/>
</dbReference>
<comment type="similarity">
    <text evidence="2">Belongs to the methyltransferase superfamily. L-isoaspartyl/D-aspartyl protein methyltransferase family.</text>
</comment>
<name>A0A1I1K8S5_9ACTN</name>
<dbReference type="AlphaFoldDB" id="A0A1I1K8S5"/>
<dbReference type="InterPro" id="IPR027573">
    <property type="entry name" value="Methyltran_FxLD"/>
</dbReference>
<dbReference type="Pfam" id="PF01135">
    <property type="entry name" value="PCMT"/>
    <property type="match status" value="1"/>
</dbReference>
<dbReference type="InterPro" id="IPR000682">
    <property type="entry name" value="PCMT"/>
</dbReference>
<dbReference type="PANTHER" id="PTHR11579">
    <property type="entry name" value="PROTEIN-L-ISOASPARTATE O-METHYLTRANSFERASE"/>
    <property type="match status" value="1"/>
</dbReference>
<dbReference type="InterPro" id="IPR029063">
    <property type="entry name" value="SAM-dependent_MTases_sf"/>
</dbReference>
<evidence type="ECO:0000313" key="13">
    <source>
        <dbReference type="Proteomes" id="UP000199207"/>
    </source>
</evidence>
<comment type="subcellular location">
    <subcellularLocation>
        <location evidence="1">Cytoplasm</location>
    </subcellularLocation>
</comment>
<keyword evidence="7 12" id="KW-0808">Transferase</keyword>
<organism evidence="12 13">
    <name type="scientific">Streptomyces aidingensis</name>
    <dbReference type="NCBI Taxonomy" id="910347"/>
    <lineage>
        <taxon>Bacteria</taxon>
        <taxon>Bacillati</taxon>
        <taxon>Actinomycetota</taxon>
        <taxon>Actinomycetes</taxon>
        <taxon>Kitasatosporales</taxon>
        <taxon>Streptomycetaceae</taxon>
        <taxon>Streptomyces</taxon>
    </lineage>
</organism>
<evidence type="ECO:0000256" key="4">
    <source>
        <dbReference type="ARBA" id="ARBA00013346"/>
    </source>
</evidence>
<evidence type="ECO:0000256" key="1">
    <source>
        <dbReference type="ARBA" id="ARBA00004496"/>
    </source>
</evidence>
<gene>
    <name evidence="12" type="ORF">SAMN05421773_104130</name>
</gene>
<dbReference type="STRING" id="910347.SAMN05421773_104130"/>
<protein>
    <recommendedName>
        <fullName evidence="4">Protein-L-isoaspartate O-methyltransferase</fullName>
        <ecNumber evidence="3">2.1.1.77</ecNumber>
    </recommendedName>
    <alternativeName>
        <fullName evidence="11">L-isoaspartyl protein carboxyl methyltransferase</fullName>
    </alternativeName>
    <alternativeName>
        <fullName evidence="9">Protein L-isoaspartyl methyltransferase</fullName>
    </alternativeName>
    <alternativeName>
        <fullName evidence="10">Protein-beta-aspartate methyltransferase</fullName>
    </alternativeName>
</protein>
<dbReference type="GO" id="GO:0005737">
    <property type="term" value="C:cytoplasm"/>
    <property type="evidence" value="ECO:0007669"/>
    <property type="project" value="UniProtKB-SubCell"/>
</dbReference>
<evidence type="ECO:0000256" key="2">
    <source>
        <dbReference type="ARBA" id="ARBA00005369"/>
    </source>
</evidence>
<evidence type="ECO:0000256" key="3">
    <source>
        <dbReference type="ARBA" id="ARBA00011890"/>
    </source>
</evidence>
<dbReference type="NCBIfam" id="TIGR04364">
    <property type="entry name" value="methyltran_FxLD"/>
    <property type="match status" value="1"/>
</dbReference>
<dbReference type="PANTHER" id="PTHR11579:SF0">
    <property type="entry name" value="PROTEIN-L-ISOASPARTATE(D-ASPARTATE) O-METHYLTRANSFERASE"/>
    <property type="match status" value="1"/>
</dbReference>
<evidence type="ECO:0000256" key="6">
    <source>
        <dbReference type="ARBA" id="ARBA00022603"/>
    </source>
</evidence>
<dbReference type="EMBL" id="FOLM01000004">
    <property type="protein sequence ID" value="SFC57136.1"/>
    <property type="molecule type" value="Genomic_DNA"/>
</dbReference>
<evidence type="ECO:0000256" key="11">
    <source>
        <dbReference type="ARBA" id="ARBA00031350"/>
    </source>
</evidence>
<sequence length="419" mass="45744">MTTLRSMNLNNSPEESMEELREALVGELRKLNAVRSEAVAAALRRVPRHLFVPEGVTPEQAYAAERAEVTKRDEHGVAVSSVSAARVQAMMLEQADIRPGMRVLEIGSGGYNAALIAEMVGPEGEVTTIDIDPDVTDRARRLLDRAGYERVHVVCTDGEAGEAKHAPYDRIIVTVGAWDIPPAWTGQLADGGRIVVPLRVRGLTRSVSFQAQGEVLVSTGYELCGFVPMQGSGEMRVQVAVLHDEKGAEVGLRLDDEQEAEVEQLREALKRPRAQAWSGVTIGGSVPFDDLDLWLATEVTDYALLAATPAARDRGLVASASPLGTSTLLYGDSFAYRAGRPVPGKEDLYEFGAYGHGPNAEKAAQRLVEKIQAWDREHRDDRPTFYAHPADTPIAQLPHGLVVIKKHRRITISWPAHNN</sequence>
<evidence type="ECO:0000256" key="10">
    <source>
        <dbReference type="ARBA" id="ARBA00031323"/>
    </source>
</evidence>
<dbReference type="EC" id="2.1.1.77" evidence="3"/>
<evidence type="ECO:0000256" key="7">
    <source>
        <dbReference type="ARBA" id="ARBA00022679"/>
    </source>
</evidence>
<reference evidence="12 13" key="1">
    <citation type="submission" date="2016-10" db="EMBL/GenBank/DDBJ databases">
        <authorList>
            <person name="de Groot N.N."/>
        </authorList>
    </citation>
    <scope>NUCLEOTIDE SEQUENCE [LARGE SCALE GENOMIC DNA]</scope>
    <source>
        <strain evidence="12 13">CGMCC 4.5739</strain>
    </source>
</reference>
<keyword evidence="13" id="KW-1185">Reference proteome</keyword>
<evidence type="ECO:0000313" key="12">
    <source>
        <dbReference type="EMBL" id="SFC57136.1"/>
    </source>
</evidence>
<evidence type="ECO:0000256" key="8">
    <source>
        <dbReference type="ARBA" id="ARBA00022691"/>
    </source>
</evidence>
<dbReference type="GO" id="GO:0032259">
    <property type="term" value="P:methylation"/>
    <property type="evidence" value="ECO:0007669"/>
    <property type="project" value="UniProtKB-KW"/>
</dbReference>
<dbReference type="Proteomes" id="UP000199207">
    <property type="component" value="Unassembled WGS sequence"/>
</dbReference>
<dbReference type="SUPFAM" id="SSF53335">
    <property type="entry name" value="S-adenosyl-L-methionine-dependent methyltransferases"/>
    <property type="match status" value="1"/>
</dbReference>
<evidence type="ECO:0000256" key="5">
    <source>
        <dbReference type="ARBA" id="ARBA00022490"/>
    </source>
</evidence>
<keyword evidence="6 12" id="KW-0489">Methyltransferase</keyword>
<proteinExistence type="inferred from homology"/>
<accession>A0A1I1K8S5</accession>
<evidence type="ECO:0000256" key="9">
    <source>
        <dbReference type="ARBA" id="ARBA00030757"/>
    </source>
</evidence>